<comment type="caution">
    <text evidence="2">The sequence shown here is derived from an EMBL/GenBank/DDBJ whole genome shotgun (WGS) entry which is preliminary data.</text>
</comment>
<feature type="non-terminal residue" evidence="2">
    <location>
        <position position="142"/>
    </location>
</feature>
<dbReference type="OrthoDB" id="10039976at2759"/>
<evidence type="ECO:0000313" key="2">
    <source>
        <dbReference type="EMBL" id="KAF9548625.1"/>
    </source>
</evidence>
<dbReference type="GO" id="GO:0006048">
    <property type="term" value="P:UDP-N-acetylglucosamine biosynthetic process"/>
    <property type="evidence" value="ECO:0007669"/>
    <property type="project" value="UniProtKB-UniRule"/>
</dbReference>
<name>A0A9P6FED9_9FUNG</name>
<organism evidence="2 3">
    <name type="scientific">Lunasporangiospora selenospora</name>
    <dbReference type="NCBI Taxonomy" id="979761"/>
    <lineage>
        <taxon>Eukaryota</taxon>
        <taxon>Fungi</taxon>
        <taxon>Fungi incertae sedis</taxon>
        <taxon>Mucoromycota</taxon>
        <taxon>Mortierellomycotina</taxon>
        <taxon>Mortierellomycetes</taxon>
        <taxon>Mortierellales</taxon>
        <taxon>Mortierellaceae</taxon>
        <taxon>Lunasporangiospora</taxon>
    </lineage>
</organism>
<dbReference type="GO" id="GO:0004343">
    <property type="term" value="F:glucosamine 6-phosphate N-acetyltransferase activity"/>
    <property type="evidence" value="ECO:0007669"/>
    <property type="project" value="UniProtKB-UniRule"/>
</dbReference>
<comment type="catalytic activity">
    <reaction evidence="1">
        <text>D-glucosamine 6-phosphate + acetyl-CoA = N-acetyl-D-glucosamine 6-phosphate + CoA + H(+)</text>
        <dbReference type="Rhea" id="RHEA:10292"/>
        <dbReference type="ChEBI" id="CHEBI:15378"/>
        <dbReference type="ChEBI" id="CHEBI:57287"/>
        <dbReference type="ChEBI" id="CHEBI:57288"/>
        <dbReference type="ChEBI" id="CHEBI:57513"/>
        <dbReference type="ChEBI" id="CHEBI:58725"/>
        <dbReference type="EC" id="2.3.1.4"/>
    </reaction>
</comment>
<sequence>MAPTQTKKSPFTKSNDFLFDPAIIPDHLQQVLPPGHFVRPLSRSDNQLRHNTSFLKTLEVLTVVGDIEPVKFEERFQYLQKHNDQYFTIVIEDMNAPTSSPNQDVLELVPPGRGKIVAAGTVLIERKFIRGLGLVGHIEDIA</sequence>
<keyword evidence="1" id="KW-0012">Acyltransferase</keyword>
<protein>
    <recommendedName>
        <fullName evidence="1">Glucosamine 6-phosphate N-acetyltransferase</fullName>
        <ecNumber evidence="1">2.3.1.4</ecNumber>
    </recommendedName>
</protein>
<dbReference type="EMBL" id="JAABOA010007141">
    <property type="protein sequence ID" value="KAF9548625.1"/>
    <property type="molecule type" value="Genomic_DNA"/>
</dbReference>
<reference evidence="2" key="1">
    <citation type="journal article" date="2020" name="Fungal Divers.">
        <title>Resolving the Mortierellaceae phylogeny through synthesis of multi-gene phylogenetics and phylogenomics.</title>
        <authorList>
            <person name="Vandepol N."/>
            <person name="Liber J."/>
            <person name="Desiro A."/>
            <person name="Na H."/>
            <person name="Kennedy M."/>
            <person name="Barry K."/>
            <person name="Grigoriev I.V."/>
            <person name="Miller A.N."/>
            <person name="O'Donnell K."/>
            <person name="Stajich J.E."/>
            <person name="Bonito G."/>
        </authorList>
    </citation>
    <scope>NUCLEOTIDE SEQUENCE</scope>
    <source>
        <strain evidence="2">KOD1015</strain>
    </source>
</reference>
<proteinExistence type="inferred from homology"/>
<keyword evidence="1" id="KW-0808">Transferase</keyword>
<dbReference type="EC" id="2.3.1.4" evidence="1"/>
<comment type="similarity">
    <text evidence="1">Belongs to the acetyltransferase family. GNA1 subfamily.</text>
</comment>
<accession>A0A9P6FED9</accession>
<gene>
    <name evidence="2" type="primary">GNA1_2</name>
    <name evidence="2" type="ORF">BGW38_009598</name>
</gene>
<comment type="pathway">
    <text evidence="1">Nucleotide-sugar biosynthesis; UDP-N-acetyl-alpha-D-glucosamine biosynthesis; N-acetyl-alpha-D-glucosamine 1-phosphate from alpha-D-glucosamine 6-phosphate (route I): step 1/2.</text>
</comment>
<dbReference type="AlphaFoldDB" id="A0A9P6FED9"/>
<evidence type="ECO:0000313" key="3">
    <source>
        <dbReference type="Proteomes" id="UP000780801"/>
    </source>
</evidence>
<dbReference type="Gene3D" id="3.40.630.30">
    <property type="match status" value="1"/>
</dbReference>
<dbReference type="PANTHER" id="PTHR13355">
    <property type="entry name" value="GLUCOSAMINE 6-PHOSPHATE N-ACETYLTRANSFERASE"/>
    <property type="match status" value="1"/>
</dbReference>
<dbReference type="Proteomes" id="UP000780801">
    <property type="component" value="Unassembled WGS sequence"/>
</dbReference>
<dbReference type="PANTHER" id="PTHR13355:SF11">
    <property type="entry name" value="GLUCOSAMINE 6-PHOSPHATE N-ACETYLTRANSFERASE"/>
    <property type="match status" value="1"/>
</dbReference>
<dbReference type="InterPro" id="IPR039143">
    <property type="entry name" value="GNPNAT1-like"/>
</dbReference>
<evidence type="ECO:0000256" key="1">
    <source>
        <dbReference type="RuleBase" id="RU365086"/>
    </source>
</evidence>
<keyword evidence="3" id="KW-1185">Reference proteome</keyword>